<dbReference type="EMBL" id="JAQGEF010000007">
    <property type="protein sequence ID" value="MDA3614786.1"/>
    <property type="molecule type" value="Genomic_DNA"/>
</dbReference>
<dbReference type="InterPro" id="IPR006626">
    <property type="entry name" value="PbH1"/>
</dbReference>
<keyword evidence="2" id="KW-1185">Reference proteome</keyword>
<dbReference type="RefSeq" id="WP_407031110.1">
    <property type="nucleotide sequence ID" value="NZ_JAQGEF010000007.1"/>
</dbReference>
<reference evidence="1 2" key="1">
    <citation type="submission" date="2022-12" db="EMBL/GenBank/DDBJ databases">
        <title>Chitinophagaceae gen. sp. nov., a new member of the family Chitinophagaceae, isolated from soil in a chemical factory.</title>
        <authorList>
            <person name="Ke Z."/>
        </authorList>
    </citation>
    <scope>NUCLEOTIDE SEQUENCE [LARGE SCALE GENOMIC DNA]</scope>
    <source>
        <strain evidence="1 2">LY-5</strain>
    </source>
</reference>
<evidence type="ECO:0008006" key="3">
    <source>
        <dbReference type="Google" id="ProtNLM"/>
    </source>
</evidence>
<comment type="caution">
    <text evidence="1">The sequence shown here is derived from an EMBL/GenBank/DDBJ whole genome shotgun (WGS) entry which is preliminary data.</text>
</comment>
<dbReference type="Gene3D" id="2.160.20.10">
    <property type="entry name" value="Single-stranded right-handed beta-helix, Pectin lyase-like"/>
    <property type="match status" value="2"/>
</dbReference>
<dbReference type="SMART" id="SM00710">
    <property type="entry name" value="PbH1"/>
    <property type="match status" value="10"/>
</dbReference>
<name>A0ABT4UIY2_9BACT</name>
<protein>
    <recommendedName>
        <fullName evidence="3">DUF1565 domain-containing protein</fullName>
    </recommendedName>
</protein>
<gene>
    <name evidence="1" type="ORF">O3P16_08195</name>
</gene>
<sequence length="1256" mass="139087">MKNKIYLICVFIAFFFNAPIFSQRSFYVSTNGSAASSGSKDNPWSLDFALQNAQKEGKISGGDTINILGGSYYGLFESVLGFATGAPVIVKNYQNDKVVLQNPESIASGNILTIKGINCWYMGFEITSNPSSRIDAGTSEINGINLFGKNVKLINLSVHDVNGTGIGSWLANNSVIYGCFIYNNGRENASNPSGPGIYLQNDNINEPTTIEQNYIFNNFGSNIQAKAVNLANGKVSGVHITRNTLFNASGYVSKNAVKSYNLYVGSEVYDYNPATDIFINNNIFYNGSEAEASYYVQSLELKPGFYKSKNIVLGLGQKDSSVFFDRNIVMGSSYVGELSLRTVIPVLQVTNNQFYGKTKDESSKLIGIDISITDGQSKKDILGNNWNNNAYFSIFKKPFVYLQNGTHHTAYNLTEFSKVFEVDGNSTYSNVLPKDTVIVRGNKYDNKIYYINLINYSKKLTATVNLAAYNLNNKYYKLYDIQNLDGNPVSQGKILSNNLSITLNNNIAIPLKGSSLNPIHTNELNTYLLQIVEEPVENLNAPYNLTVFKNSEKTAILEWTNLNEHLQLNTSIQVKNNDTWQSIGETRSNRFNLAGLDNYFGKYIRVVSKVNNIDLSSNAVYVNAIFYVSDNATQGSNGSLANPLLLSEALSNLNNKINAGDTVRILAGTYLAPFETQTLFGTYEKPIVFTNYNDGKVVIDGKLSNSQNNVFTIGKFTANTEFNNLTVTNSSDTRIFNSSAEASRVANSGIYIQGESVKLNNMIVKNIIGNGIYVEHNAKDLQLNNCFIYYNGYTVSNAPNGNGIAFNNSNIEYSSSIRNSYIFSNFRHNVYIYGQTNRSNLNNLFVLNNTIFNSGNVLANNITRRQNLYMAGANNNFPLSNVYVNNNLIVRDTTDGAGGEKPHNLRQNISIGTNGVSDSLIDFNNNYIIGGSIYGALSLAGQLNTFNHSNNIYYAYNDLNNSIFDGNYSHNNGVFDNNSYYTTHNTAFLGSNFNNWKAANPIDANSTFSQSTPNDTMFISKDAYNKEAYFVNITNHFANSSLKIRFPAKDNKAAVLRDVQNMDGLPIIVKIENDSINIPLTLSNVELPAGNTSSIPRHTKAIHTFQVSYQYFVSECNTTNTTVNSPLNGTVYQWQIWDGKRFVDLTDGPNYANAKSKSLTLNNILSPVTIVKCMVDNVFSDPVYVQIGNYWTGASNSKWHNPLNWSCTQVPDKNTNVVLNEGDMVEIDGRADCKTLTLNEGATVSIKNNQVLTIHN</sequence>
<evidence type="ECO:0000313" key="2">
    <source>
        <dbReference type="Proteomes" id="UP001210231"/>
    </source>
</evidence>
<evidence type="ECO:0000313" key="1">
    <source>
        <dbReference type="EMBL" id="MDA3614786.1"/>
    </source>
</evidence>
<dbReference type="SUPFAM" id="SSF51126">
    <property type="entry name" value="Pectin lyase-like"/>
    <property type="match status" value="2"/>
</dbReference>
<accession>A0ABT4UIY2</accession>
<proteinExistence type="predicted"/>
<organism evidence="1 2">
    <name type="scientific">Polluticaenibacter yanchengensis</name>
    <dbReference type="NCBI Taxonomy" id="3014562"/>
    <lineage>
        <taxon>Bacteria</taxon>
        <taxon>Pseudomonadati</taxon>
        <taxon>Bacteroidota</taxon>
        <taxon>Chitinophagia</taxon>
        <taxon>Chitinophagales</taxon>
        <taxon>Chitinophagaceae</taxon>
        <taxon>Polluticaenibacter</taxon>
    </lineage>
</organism>
<dbReference type="InterPro" id="IPR012334">
    <property type="entry name" value="Pectin_lyas_fold"/>
</dbReference>
<dbReference type="InterPro" id="IPR011050">
    <property type="entry name" value="Pectin_lyase_fold/virulence"/>
</dbReference>
<dbReference type="Proteomes" id="UP001210231">
    <property type="component" value="Unassembled WGS sequence"/>
</dbReference>